<reference evidence="2 4" key="1">
    <citation type="journal article" date="2017" name="Nature">
        <title>The sunflower genome provides insights into oil metabolism, flowering and Asterid evolution.</title>
        <authorList>
            <person name="Badouin H."/>
            <person name="Gouzy J."/>
            <person name="Grassa C.J."/>
            <person name="Murat F."/>
            <person name="Staton S.E."/>
            <person name="Cottret L."/>
            <person name="Lelandais-Briere C."/>
            <person name="Owens G.L."/>
            <person name="Carrere S."/>
            <person name="Mayjonade B."/>
            <person name="Legrand L."/>
            <person name="Gill N."/>
            <person name="Kane N.C."/>
            <person name="Bowers J.E."/>
            <person name="Hubner S."/>
            <person name="Bellec A."/>
            <person name="Berard A."/>
            <person name="Berges H."/>
            <person name="Blanchet N."/>
            <person name="Boniface M.C."/>
            <person name="Brunel D."/>
            <person name="Catrice O."/>
            <person name="Chaidir N."/>
            <person name="Claudel C."/>
            <person name="Donnadieu C."/>
            <person name="Faraut T."/>
            <person name="Fievet G."/>
            <person name="Helmstetter N."/>
            <person name="King M."/>
            <person name="Knapp S.J."/>
            <person name="Lai Z."/>
            <person name="Le Paslier M.C."/>
            <person name="Lippi Y."/>
            <person name="Lorenzon L."/>
            <person name="Mandel J.R."/>
            <person name="Marage G."/>
            <person name="Marchand G."/>
            <person name="Marquand E."/>
            <person name="Bret-Mestries E."/>
            <person name="Morien E."/>
            <person name="Nambeesan S."/>
            <person name="Nguyen T."/>
            <person name="Pegot-Espagnet P."/>
            <person name="Pouilly N."/>
            <person name="Raftis F."/>
            <person name="Sallet E."/>
            <person name="Schiex T."/>
            <person name="Thomas J."/>
            <person name="Vandecasteele C."/>
            <person name="Vares D."/>
            <person name="Vear F."/>
            <person name="Vautrin S."/>
            <person name="Crespi M."/>
            <person name="Mangin B."/>
            <person name="Burke J.M."/>
            <person name="Salse J."/>
            <person name="Munos S."/>
            <person name="Vincourt P."/>
            <person name="Rieseberg L.H."/>
            <person name="Langlade N.B."/>
        </authorList>
    </citation>
    <scope>NUCLEOTIDE SEQUENCE [LARGE SCALE GENOMIC DNA]</scope>
    <source>
        <strain evidence="4">cv. SF193</strain>
        <tissue evidence="2">Leaves</tissue>
    </source>
</reference>
<sequence length="233" mass="25256">MRSGQVMSALDFVKSDDTSDVAFTDAEAAAGDDVVVRGSEHRFEDTGYVSIPNVKGFTKTAAPKTSTRRSARRILKGAPHSTSSDHMDLSDDIEVSGEQGPSVDAEKEKNLIVLGKKNSAGKKAMVTSVQGSPRKDVEGLSEDEIYVPNWGVKVGDSFKDANVCANVLADFAPPGVRGSISEMEANTMLSRLILSFCNLSALVAEGVTRFRKGMQEYEEFSKKKEKMKALWQP</sequence>
<dbReference type="Proteomes" id="UP000215914">
    <property type="component" value="Chromosome 1"/>
</dbReference>
<gene>
    <name evidence="3" type="ORF">HannXRQ_Chr01g0004281</name>
    <name evidence="2" type="ORF">HanXRQr2_Chr01g0006861</name>
</gene>
<accession>A0A251VKJ3</accession>
<feature type="compositionally biased region" description="Basic residues" evidence="1">
    <location>
        <begin position="66"/>
        <end position="75"/>
    </location>
</feature>
<dbReference type="AlphaFoldDB" id="A0A251VKJ3"/>
<protein>
    <submittedName>
        <fullName evidence="3">Uncharacterized protein</fullName>
    </submittedName>
</protein>
<dbReference type="EMBL" id="CM007890">
    <property type="protein sequence ID" value="OTG36135.1"/>
    <property type="molecule type" value="Genomic_DNA"/>
</dbReference>
<name>A0A251VKJ3_HELAN</name>
<dbReference type="InParanoid" id="A0A251VKJ3"/>
<organism evidence="3 4">
    <name type="scientific">Helianthus annuus</name>
    <name type="common">Common sunflower</name>
    <dbReference type="NCBI Taxonomy" id="4232"/>
    <lineage>
        <taxon>Eukaryota</taxon>
        <taxon>Viridiplantae</taxon>
        <taxon>Streptophyta</taxon>
        <taxon>Embryophyta</taxon>
        <taxon>Tracheophyta</taxon>
        <taxon>Spermatophyta</taxon>
        <taxon>Magnoliopsida</taxon>
        <taxon>eudicotyledons</taxon>
        <taxon>Gunneridae</taxon>
        <taxon>Pentapetalae</taxon>
        <taxon>asterids</taxon>
        <taxon>campanulids</taxon>
        <taxon>Asterales</taxon>
        <taxon>Asteraceae</taxon>
        <taxon>Asteroideae</taxon>
        <taxon>Heliantheae alliance</taxon>
        <taxon>Heliantheae</taxon>
        <taxon>Helianthus</taxon>
    </lineage>
</organism>
<dbReference type="EMBL" id="MNCJ02000316">
    <property type="protein sequence ID" value="KAF5820848.1"/>
    <property type="molecule type" value="Genomic_DNA"/>
</dbReference>
<reference evidence="3" key="2">
    <citation type="submission" date="2017-02" db="EMBL/GenBank/DDBJ databases">
        <title>Sunflower complete genome.</title>
        <authorList>
            <person name="Langlade N."/>
            <person name="Munos S."/>
        </authorList>
    </citation>
    <scope>NUCLEOTIDE SEQUENCE [LARGE SCALE GENOMIC DNA]</scope>
    <source>
        <tissue evidence="3">Leaves</tissue>
    </source>
</reference>
<proteinExistence type="predicted"/>
<evidence type="ECO:0000256" key="1">
    <source>
        <dbReference type="SAM" id="MobiDB-lite"/>
    </source>
</evidence>
<reference evidence="2" key="3">
    <citation type="submission" date="2020-06" db="EMBL/GenBank/DDBJ databases">
        <title>Helianthus annuus Genome sequencing and assembly Release 2.</title>
        <authorList>
            <person name="Gouzy J."/>
            <person name="Langlade N."/>
            <person name="Munos S."/>
        </authorList>
    </citation>
    <scope>NUCLEOTIDE SEQUENCE</scope>
    <source>
        <tissue evidence="2">Leaves</tissue>
    </source>
</reference>
<feature type="region of interest" description="Disordered" evidence="1">
    <location>
        <begin position="60"/>
        <end position="104"/>
    </location>
</feature>
<evidence type="ECO:0000313" key="2">
    <source>
        <dbReference type="EMBL" id="KAF5820848.1"/>
    </source>
</evidence>
<keyword evidence="4" id="KW-1185">Reference proteome</keyword>
<dbReference type="Gramene" id="mRNA:HanXRQr2_Chr01g0006861">
    <property type="protein sequence ID" value="mRNA:HanXRQr2_Chr01g0006861"/>
    <property type="gene ID" value="HanXRQr2_Chr01g0006861"/>
</dbReference>
<evidence type="ECO:0000313" key="3">
    <source>
        <dbReference type="EMBL" id="OTG36135.1"/>
    </source>
</evidence>
<evidence type="ECO:0000313" key="4">
    <source>
        <dbReference type="Proteomes" id="UP000215914"/>
    </source>
</evidence>